<evidence type="ECO:0000313" key="4">
    <source>
        <dbReference type="Proteomes" id="UP001330184"/>
    </source>
</evidence>
<reference evidence="3 4" key="1">
    <citation type="submission" date="2023-01" db="EMBL/GenBank/DDBJ databases">
        <title>Complete genome sequence of Muricauda aquimarina strain IFOP_LL357.</title>
        <authorList>
            <person name="Gajardo G."/>
            <person name="Ueki S."/>
            <person name="Maruyama F."/>
        </authorList>
    </citation>
    <scope>NUCLEOTIDE SEQUENCE [LARGE SCALE GENOMIC DNA]</scope>
    <source>
        <strain evidence="3 4">IFOP_LL357</strain>
    </source>
</reference>
<feature type="chain" id="PRO_5046215608" description="DUF2147 domain-containing protein" evidence="1">
    <location>
        <begin position="25"/>
        <end position="149"/>
    </location>
</feature>
<dbReference type="PANTHER" id="PTHR36919">
    <property type="entry name" value="BLR1215 PROTEIN"/>
    <property type="match status" value="1"/>
</dbReference>
<protein>
    <recommendedName>
        <fullName evidence="2">DUF2147 domain-containing protein</fullName>
    </recommendedName>
</protein>
<dbReference type="PANTHER" id="PTHR36919:SF3">
    <property type="entry name" value="BLL5882 PROTEIN"/>
    <property type="match status" value="1"/>
</dbReference>
<feature type="signal peptide" evidence="1">
    <location>
        <begin position="1"/>
        <end position="24"/>
    </location>
</feature>
<dbReference type="InterPro" id="IPR019223">
    <property type="entry name" value="DUF2147"/>
</dbReference>
<name>A0AA48HKH7_9FLAO</name>
<organism evidence="3 4">
    <name type="scientific">Flagellimonas marinaquae</name>
    <dbReference type="NCBI Taxonomy" id="254955"/>
    <lineage>
        <taxon>Bacteria</taxon>
        <taxon>Pseudomonadati</taxon>
        <taxon>Bacteroidota</taxon>
        <taxon>Flavobacteriia</taxon>
        <taxon>Flavobacteriales</taxon>
        <taxon>Flavobacteriaceae</taxon>
        <taxon>Flagellimonas</taxon>
    </lineage>
</organism>
<evidence type="ECO:0000259" key="2">
    <source>
        <dbReference type="Pfam" id="PF09917"/>
    </source>
</evidence>
<sequence length="149" mass="17575">MKNRRTYNKWIGLVCFLCCQITLSQTVFGKWKTIDDRNGVNKAIIEIYEEDGLMHAKVVKILEEGKKDARCTKCEGERKDKPVLGMKIMEDFEKNSKGIYKGDTLFDPEKAMTFKAKVWLDEENKNRLKVRGYLAFLYRTQTWHRVIEE</sequence>
<evidence type="ECO:0000313" key="3">
    <source>
        <dbReference type="EMBL" id="BDW91199.1"/>
    </source>
</evidence>
<dbReference type="EMBL" id="AP027268">
    <property type="protein sequence ID" value="BDW91199.1"/>
    <property type="molecule type" value="Genomic_DNA"/>
</dbReference>
<feature type="domain" description="DUF2147" evidence="2">
    <location>
        <begin position="29"/>
        <end position="145"/>
    </location>
</feature>
<dbReference type="Gene3D" id="2.40.128.520">
    <property type="match status" value="1"/>
</dbReference>
<dbReference type="Proteomes" id="UP001330184">
    <property type="component" value="Chromosome"/>
</dbReference>
<dbReference type="AlphaFoldDB" id="A0AA48HKH7"/>
<keyword evidence="1" id="KW-0732">Signal</keyword>
<dbReference type="RefSeq" id="WP_252079966.1">
    <property type="nucleotide sequence ID" value="NZ_AP027268.1"/>
</dbReference>
<accession>A0AA48HKH7</accession>
<evidence type="ECO:0000256" key="1">
    <source>
        <dbReference type="SAM" id="SignalP"/>
    </source>
</evidence>
<gene>
    <name evidence="3" type="ORF">MACH07_00310</name>
</gene>
<dbReference type="Pfam" id="PF09917">
    <property type="entry name" value="DUF2147"/>
    <property type="match status" value="1"/>
</dbReference>
<keyword evidence="4" id="KW-1185">Reference proteome</keyword>
<proteinExistence type="predicted"/>